<evidence type="ECO:0000256" key="8">
    <source>
        <dbReference type="ARBA" id="ARBA00023136"/>
    </source>
</evidence>
<keyword evidence="3" id="KW-1003">Cell membrane</keyword>
<evidence type="ECO:0000256" key="4">
    <source>
        <dbReference type="ARBA" id="ARBA00022692"/>
    </source>
</evidence>
<accession>A0AAT9GLK8</accession>
<comment type="similarity">
    <text evidence="2">Belongs to the UPF0053 family.</text>
</comment>
<gene>
    <name evidence="12" type="ORF">KACHI17_23300</name>
</gene>
<evidence type="ECO:0000256" key="1">
    <source>
        <dbReference type="ARBA" id="ARBA00004651"/>
    </source>
</evidence>
<evidence type="ECO:0000259" key="11">
    <source>
        <dbReference type="PROSITE" id="PS51371"/>
    </source>
</evidence>
<dbReference type="AlphaFoldDB" id="A0AAT9GLK8"/>
<dbReference type="GO" id="GO:0050660">
    <property type="term" value="F:flavin adenine dinucleotide binding"/>
    <property type="evidence" value="ECO:0007669"/>
    <property type="project" value="InterPro"/>
</dbReference>
<dbReference type="PROSITE" id="PS51371">
    <property type="entry name" value="CBS"/>
    <property type="match status" value="2"/>
</dbReference>
<dbReference type="CDD" id="cd04590">
    <property type="entry name" value="CBS_pair_CorC_HlyC_assoc"/>
    <property type="match status" value="1"/>
</dbReference>
<keyword evidence="8 10" id="KW-0472">Membrane</keyword>
<evidence type="ECO:0000256" key="9">
    <source>
        <dbReference type="PROSITE-ProRule" id="PRU00703"/>
    </source>
</evidence>
<evidence type="ECO:0000256" key="3">
    <source>
        <dbReference type="ARBA" id="ARBA00022475"/>
    </source>
</evidence>
<organism evidence="12">
    <name type="scientific">Sediminibacterium sp. KACHI17</name>
    <dbReference type="NCBI Taxonomy" id="1751071"/>
    <lineage>
        <taxon>Bacteria</taxon>
        <taxon>Pseudomonadati</taxon>
        <taxon>Bacteroidota</taxon>
        <taxon>Chitinophagia</taxon>
        <taxon>Chitinophagales</taxon>
        <taxon>Chitinophagaceae</taxon>
        <taxon>Sediminibacterium</taxon>
    </lineage>
</organism>
<dbReference type="InterPro" id="IPR019862">
    <property type="entry name" value="Motility-assoc_prot_GldE"/>
</dbReference>
<evidence type="ECO:0000256" key="5">
    <source>
        <dbReference type="ARBA" id="ARBA00022737"/>
    </source>
</evidence>
<dbReference type="FunFam" id="3.10.580.10:FF:000002">
    <property type="entry name" value="Magnesium/cobalt efflux protein CorC"/>
    <property type="match status" value="1"/>
</dbReference>
<dbReference type="SMART" id="SM00116">
    <property type="entry name" value="CBS"/>
    <property type="match status" value="2"/>
</dbReference>
<keyword evidence="4 10" id="KW-0812">Transmembrane</keyword>
<dbReference type="Gene3D" id="3.10.580.10">
    <property type="entry name" value="CBS-domain"/>
    <property type="match status" value="1"/>
</dbReference>
<keyword evidence="5" id="KW-0677">Repeat</keyword>
<feature type="transmembrane region" description="Helical" evidence="10">
    <location>
        <begin position="35"/>
        <end position="58"/>
    </location>
</feature>
<keyword evidence="7 9" id="KW-0129">CBS domain</keyword>
<evidence type="ECO:0000313" key="12">
    <source>
        <dbReference type="EMBL" id="BFG71449.1"/>
    </source>
</evidence>
<evidence type="ECO:0000256" key="2">
    <source>
        <dbReference type="ARBA" id="ARBA00006337"/>
    </source>
</evidence>
<feature type="domain" description="CBS" evidence="11">
    <location>
        <begin position="185"/>
        <end position="244"/>
    </location>
</feature>
<feature type="domain" description="CBS" evidence="11">
    <location>
        <begin position="249"/>
        <end position="306"/>
    </location>
</feature>
<evidence type="ECO:0000256" key="7">
    <source>
        <dbReference type="ARBA" id="ARBA00023122"/>
    </source>
</evidence>
<dbReference type="InterPro" id="IPR044751">
    <property type="entry name" value="Ion_transp-like_CBS"/>
</dbReference>
<dbReference type="SUPFAM" id="SSF56176">
    <property type="entry name" value="FAD-binding/transporter-associated domain-like"/>
    <property type="match status" value="1"/>
</dbReference>
<dbReference type="PANTHER" id="PTHR22777">
    <property type="entry name" value="HEMOLYSIN-RELATED"/>
    <property type="match status" value="1"/>
</dbReference>
<feature type="transmembrane region" description="Helical" evidence="10">
    <location>
        <begin position="70"/>
        <end position="88"/>
    </location>
</feature>
<sequence>MAFFSLTYKDINNLKSKQIPSYKRIVDLLEQPKTLLASLLIANSFINISIIIISNLLIDNMFNFEQFNAVWVEFLIKVLAVSFLLVLFGEVMPKVLATQNNIRFAKDFGGVVQGVAYTFAGMSKWLVKYSDIIEKKLASKTGSAYSLEELDHAIDLTTNETASENEKNILKGIVKFSNISVKQIMKTRMDVHGVEYGTSFGALIEMVKDLNYSRLPVYKEDLDEVLGMIHTKDLLPHLHEYNDYNWHALMRPPFFVHEQKPIEDLLQEFQQKRIHFAVVVDEFGGTSGIVTLEDILEEVIGEIKDEFDEEDSGFKKIDDNNYIFEGRTMIHDACKIMDIPAETFDEVKGESDSLAGLVLEIAGDIPKAGAILLSGDFEFTVLELEKNRIQKIKLTIKRELVGG</sequence>
<dbReference type="GO" id="GO:0005886">
    <property type="term" value="C:plasma membrane"/>
    <property type="evidence" value="ECO:0007669"/>
    <property type="project" value="UniProtKB-SubCell"/>
</dbReference>
<dbReference type="EMBL" id="AP029612">
    <property type="protein sequence ID" value="BFG71449.1"/>
    <property type="molecule type" value="Genomic_DNA"/>
</dbReference>
<dbReference type="InterPro" id="IPR036318">
    <property type="entry name" value="FAD-bd_PCMH-like_sf"/>
</dbReference>
<dbReference type="InterPro" id="IPR046342">
    <property type="entry name" value="CBS_dom_sf"/>
</dbReference>
<dbReference type="InterPro" id="IPR005170">
    <property type="entry name" value="Transptr-assoc_dom"/>
</dbReference>
<dbReference type="NCBIfam" id="TIGR03520">
    <property type="entry name" value="GldE"/>
    <property type="match status" value="1"/>
</dbReference>
<evidence type="ECO:0000256" key="10">
    <source>
        <dbReference type="SAM" id="Phobius"/>
    </source>
</evidence>
<reference evidence="12" key="1">
    <citation type="submission" date="2024-02" db="EMBL/GenBank/DDBJ databases">
        <title>Sediminibacterium planktonica sp. nov. and Sediminibacterium longus sp. nov., isolated from surface lake and river water.</title>
        <authorList>
            <person name="Watanabe K."/>
            <person name="Takemine S."/>
            <person name="Ishii Y."/>
            <person name="Ogata Y."/>
            <person name="Shindo C."/>
            <person name="Suda W."/>
        </authorList>
    </citation>
    <scope>NUCLEOTIDE SEQUENCE</scope>
    <source>
        <strain evidence="12">KACHI17</strain>
    </source>
</reference>
<proteinExistence type="inferred from homology"/>
<dbReference type="Pfam" id="PF03471">
    <property type="entry name" value="CorC_HlyC"/>
    <property type="match status" value="1"/>
</dbReference>
<protein>
    <submittedName>
        <fullName evidence="12">Gliding motility-associated protein GldE</fullName>
    </submittedName>
</protein>
<keyword evidence="6 10" id="KW-1133">Transmembrane helix</keyword>
<dbReference type="PANTHER" id="PTHR22777:SF32">
    <property type="entry name" value="UPF0053 INNER MEMBRANE PROTEIN YFJD"/>
    <property type="match status" value="1"/>
</dbReference>
<dbReference type="Pfam" id="PF01595">
    <property type="entry name" value="CNNM"/>
    <property type="match status" value="1"/>
</dbReference>
<name>A0AAT9GLK8_9BACT</name>
<dbReference type="SMART" id="SM01091">
    <property type="entry name" value="CorC_HlyC"/>
    <property type="match status" value="1"/>
</dbReference>
<comment type="subcellular location">
    <subcellularLocation>
        <location evidence="1">Cell membrane</location>
        <topology evidence="1">Multi-pass membrane protein</topology>
    </subcellularLocation>
</comment>
<dbReference type="Gene3D" id="3.30.465.10">
    <property type="match status" value="1"/>
</dbReference>
<dbReference type="InterPro" id="IPR000644">
    <property type="entry name" value="CBS_dom"/>
</dbReference>
<evidence type="ECO:0000256" key="6">
    <source>
        <dbReference type="ARBA" id="ARBA00022989"/>
    </source>
</evidence>
<dbReference type="Pfam" id="PF00571">
    <property type="entry name" value="CBS"/>
    <property type="match status" value="2"/>
</dbReference>
<dbReference type="InterPro" id="IPR016169">
    <property type="entry name" value="FAD-bd_PCMH_sub2"/>
</dbReference>
<dbReference type="InterPro" id="IPR002550">
    <property type="entry name" value="CNNM"/>
</dbReference>
<dbReference type="SUPFAM" id="SSF54631">
    <property type="entry name" value="CBS-domain pair"/>
    <property type="match status" value="1"/>
</dbReference>